<evidence type="ECO:0000313" key="2">
    <source>
        <dbReference type="EMBL" id="GCC47634.1"/>
    </source>
</evidence>
<organism evidence="2 3">
    <name type="scientific">Chiloscyllium punctatum</name>
    <name type="common">Brownbanded bambooshark</name>
    <name type="synonym">Hemiscyllium punctatum</name>
    <dbReference type="NCBI Taxonomy" id="137246"/>
    <lineage>
        <taxon>Eukaryota</taxon>
        <taxon>Metazoa</taxon>
        <taxon>Chordata</taxon>
        <taxon>Craniata</taxon>
        <taxon>Vertebrata</taxon>
        <taxon>Chondrichthyes</taxon>
        <taxon>Elasmobranchii</taxon>
        <taxon>Galeomorphii</taxon>
        <taxon>Galeoidea</taxon>
        <taxon>Orectolobiformes</taxon>
        <taxon>Hemiscylliidae</taxon>
        <taxon>Chiloscyllium</taxon>
    </lineage>
</organism>
<gene>
    <name evidence="2" type="ORF">chiPu_0031493</name>
</gene>
<protein>
    <submittedName>
        <fullName evidence="2">Uncharacterized protein</fullName>
    </submittedName>
</protein>
<dbReference type="EMBL" id="BEZZ01211057">
    <property type="protein sequence ID" value="GCC47634.1"/>
    <property type="molecule type" value="Genomic_DNA"/>
</dbReference>
<reference evidence="2 3" key="1">
    <citation type="journal article" date="2018" name="Nat. Ecol. Evol.">
        <title>Shark genomes provide insights into elasmobranch evolution and the origin of vertebrates.</title>
        <authorList>
            <person name="Hara Y"/>
            <person name="Yamaguchi K"/>
            <person name="Onimaru K"/>
            <person name="Kadota M"/>
            <person name="Koyanagi M"/>
            <person name="Keeley SD"/>
            <person name="Tatsumi K"/>
            <person name="Tanaka K"/>
            <person name="Motone F"/>
            <person name="Kageyama Y"/>
            <person name="Nozu R"/>
            <person name="Adachi N"/>
            <person name="Nishimura O"/>
            <person name="Nakagawa R"/>
            <person name="Tanegashima C"/>
            <person name="Kiyatake I"/>
            <person name="Matsumoto R"/>
            <person name="Murakumo K"/>
            <person name="Nishida K"/>
            <person name="Terakita A"/>
            <person name="Kuratani S"/>
            <person name="Sato K"/>
            <person name="Hyodo S Kuraku.S."/>
        </authorList>
    </citation>
    <scope>NUCLEOTIDE SEQUENCE [LARGE SCALE GENOMIC DNA]</scope>
</reference>
<feature type="compositionally biased region" description="Basic and acidic residues" evidence="1">
    <location>
        <begin position="197"/>
        <end position="206"/>
    </location>
</feature>
<name>A0A401TYA6_CHIPU</name>
<feature type="non-terminal residue" evidence="2">
    <location>
        <position position="1"/>
    </location>
</feature>
<dbReference type="Proteomes" id="UP000287033">
    <property type="component" value="Unassembled WGS sequence"/>
</dbReference>
<sequence length="212" mass="22551">AGLAQACWQTTSGSEVHQRAQTKNPGVLGLDAGGIIAASARIDHVLGVEFEVHPAGRLPSVPGFDRDFVAACVRGERSRIHVGGAHREADFVFRAPGERSGVPEAQGDLVVLIRRPMIGDRRIEEHVPTLCLCTLDRQPLQDRLVDAIAAALVAEILIGNTAHARCDGDDARQAAVDRRGAVIPAAEPPGPVQRTARRPDHLDRHQHAGGAA</sequence>
<accession>A0A401TYA6</accession>
<proteinExistence type="predicted"/>
<evidence type="ECO:0000256" key="1">
    <source>
        <dbReference type="SAM" id="MobiDB-lite"/>
    </source>
</evidence>
<feature type="region of interest" description="Disordered" evidence="1">
    <location>
        <begin position="181"/>
        <end position="212"/>
    </location>
</feature>
<keyword evidence="3" id="KW-1185">Reference proteome</keyword>
<evidence type="ECO:0000313" key="3">
    <source>
        <dbReference type="Proteomes" id="UP000287033"/>
    </source>
</evidence>
<dbReference type="AlphaFoldDB" id="A0A401TYA6"/>
<comment type="caution">
    <text evidence="2">The sequence shown here is derived from an EMBL/GenBank/DDBJ whole genome shotgun (WGS) entry which is preliminary data.</text>
</comment>